<keyword evidence="3" id="KW-0687">Ribonucleoprotein</keyword>
<dbReference type="GO" id="GO:1990904">
    <property type="term" value="C:ribonucleoprotein complex"/>
    <property type="evidence" value="ECO:0007669"/>
    <property type="project" value="UniProtKB-KW"/>
</dbReference>
<evidence type="ECO:0000313" key="5">
    <source>
        <dbReference type="Proteomes" id="UP000036987"/>
    </source>
</evidence>
<proteinExistence type="inferred from homology"/>
<dbReference type="OMA" id="TDYPWGI"/>
<keyword evidence="5" id="KW-1185">Reference proteome</keyword>
<dbReference type="Proteomes" id="UP000036987">
    <property type="component" value="Unassembled WGS sequence"/>
</dbReference>
<evidence type="ECO:0000256" key="1">
    <source>
        <dbReference type="ARBA" id="ARBA00006227"/>
    </source>
</evidence>
<evidence type="ECO:0000256" key="3">
    <source>
        <dbReference type="ARBA" id="ARBA00023274"/>
    </source>
</evidence>
<comment type="similarity">
    <text evidence="1">Belongs to the universal ribosomal protein uL13 family.</text>
</comment>
<dbReference type="FunFam" id="6.10.250.3250:FF:000001">
    <property type="entry name" value="60S ribosomal protein L13a"/>
    <property type="match status" value="1"/>
</dbReference>
<dbReference type="InterPro" id="IPR036899">
    <property type="entry name" value="Ribosomal_uL13_sf"/>
</dbReference>
<dbReference type="Gene3D" id="6.10.250.3250">
    <property type="match status" value="1"/>
</dbReference>
<sequence>MKYLRFLRKRMNTKPSHGPIHFRAPAKILWRTDYPWGIEAAIRTQVLLAVADTIKELEDKRKQRALVTYEKRKQLAKLRLKAKSAAETKLGAALDILTPITY</sequence>
<reference evidence="5" key="1">
    <citation type="journal article" date="2016" name="Nature">
        <title>The genome of the seagrass Zostera marina reveals angiosperm adaptation to the sea.</title>
        <authorList>
            <person name="Olsen J.L."/>
            <person name="Rouze P."/>
            <person name="Verhelst B."/>
            <person name="Lin Y.-C."/>
            <person name="Bayer T."/>
            <person name="Collen J."/>
            <person name="Dattolo E."/>
            <person name="De Paoli E."/>
            <person name="Dittami S."/>
            <person name="Maumus F."/>
            <person name="Michel G."/>
            <person name="Kersting A."/>
            <person name="Lauritano C."/>
            <person name="Lohaus R."/>
            <person name="Toepel M."/>
            <person name="Tonon T."/>
            <person name="Vanneste K."/>
            <person name="Amirebrahimi M."/>
            <person name="Brakel J."/>
            <person name="Bostroem C."/>
            <person name="Chovatia M."/>
            <person name="Grimwood J."/>
            <person name="Jenkins J.W."/>
            <person name="Jueterbock A."/>
            <person name="Mraz A."/>
            <person name="Stam W.T."/>
            <person name="Tice H."/>
            <person name="Bornberg-Bauer E."/>
            <person name="Green P.J."/>
            <person name="Pearson G.A."/>
            <person name="Procaccini G."/>
            <person name="Duarte C.M."/>
            <person name="Schmutz J."/>
            <person name="Reusch T.B.H."/>
            <person name="Van de Peer Y."/>
        </authorList>
    </citation>
    <scope>NUCLEOTIDE SEQUENCE [LARGE SCALE GENOMIC DNA]</scope>
    <source>
        <strain evidence="5">cv. Finnish</strain>
    </source>
</reference>
<accession>A0A0K9PSC4</accession>
<dbReference type="GO" id="GO:0003735">
    <property type="term" value="F:structural constituent of ribosome"/>
    <property type="evidence" value="ECO:0007669"/>
    <property type="project" value="InterPro"/>
</dbReference>
<dbReference type="SUPFAM" id="SSF52161">
    <property type="entry name" value="Ribosomal protein L13"/>
    <property type="match status" value="1"/>
</dbReference>
<keyword evidence="2 4" id="KW-0689">Ribosomal protein</keyword>
<evidence type="ECO:0000256" key="2">
    <source>
        <dbReference type="ARBA" id="ARBA00022980"/>
    </source>
</evidence>
<dbReference type="AlphaFoldDB" id="A0A0K9PSC4"/>
<dbReference type="GO" id="GO:0006412">
    <property type="term" value="P:translation"/>
    <property type="evidence" value="ECO:0007669"/>
    <property type="project" value="InterPro"/>
</dbReference>
<dbReference type="GO" id="GO:0005840">
    <property type="term" value="C:ribosome"/>
    <property type="evidence" value="ECO:0007669"/>
    <property type="project" value="UniProtKB-KW"/>
</dbReference>
<dbReference type="OrthoDB" id="1882297at2759"/>
<evidence type="ECO:0000313" key="4">
    <source>
        <dbReference type="EMBL" id="KMZ71978.1"/>
    </source>
</evidence>
<organism evidence="4 5">
    <name type="scientific">Zostera marina</name>
    <name type="common">Eelgrass</name>
    <dbReference type="NCBI Taxonomy" id="29655"/>
    <lineage>
        <taxon>Eukaryota</taxon>
        <taxon>Viridiplantae</taxon>
        <taxon>Streptophyta</taxon>
        <taxon>Embryophyta</taxon>
        <taxon>Tracheophyta</taxon>
        <taxon>Spermatophyta</taxon>
        <taxon>Magnoliopsida</taxon>
        <taxon>Liliopsida</taxon>
        <taxon>Zosteraceae</taxon>
        <taxon>Zostera</taxon>
    </lineage>
</organism>
<protein>
    <submittedName>
        <fullName evidence="4">60S ribosomal protein L13a-4</fullName>
    </submittedName>
</protein>
<name>A0A0K9PSC4_ZOSMR</name>
<gene>
    <name evidence="4" type="ORF">ZOSMA_171G00590</name>
</gene>
<dbReference type="STRING" id="29655.A0A0K9PSC4"/>
<dbReference type="EMBL" id="LFYR01000647">
    <property type="protein sequence ID" value="KMZ71978.1"/>
    <property type="molecule type" value="Genomic_DNA"/>
</dbReference>
<comment type="caution">
    <text evidence="4">The sequence shown here is derived from an EMBL/GenBank/DDBJ whole genome shotgun (WGS) entry which is preliminary data.</text>
</comment>